<reference evidence="4" key="1">
    <citation type="submission" date="2016-11" db="EMBL/GenBank/DDBJ databases">
        <title>Complete genome sequence of Virgibacillus pantothenticus 21D, a halophilic bacterium isolated from the deep hypersaline anoxic basin Discovery in the Mediterranean Sea.</title>
        <authorList>
            <person name="Zeaiter Z."/>
            <person name="Booth J.M."/>
            <person name="Prosdocimi E.M."/>
            <person name="Mapelli F."/>
            <person name="Fusi M."/>
            <person name="Daffonchio D."/>
            <person name="Borin S."/>
            <person name="Crotti E."/>
        </authorList>
    </citation>
    <scope>NUCLEOTIDE SEQUENCE [LARGE SCALE GENOMIC DNA]</scope>
    <source>
        <strain evidence="4">21D</strain>
    </source>
</reference>
<accession>A0A2K9ITR0</accession>
<dbReference type="GO" id="GO:0005829">
    <property type="term" value="C:cytosol"/>
    <property type="evidence" value="ECO:0007669"/>
    <property type="project" value="TreeGrafter"/>
</dbReference>
<dbReference type="GO" id="GO:0003677">
    <property type="term" value="F:DNA binding"/>
    <property type="evidence" value="ECO:0007669"/>
    <property type="project" value="UniProtKB-KW"/>
</dbReference>
<dbReference type="KEGG" id="vpn:A21D_00036"/>
<dbReference type="InterPro" id="IPR050807">
    <property type="entry name" value="TransReg_Diox_bact_type"/>
</dbReference>
<gene>
    <name evidence="3" type="ORF">A21D_00036</name>
</gene>
<dbReference type="AlphaFoldDB" id="A0A2K9ITR0"/>
<dbReference type="RefSeq" id="WP_101932343.1">
    <property type="nucleotide sequence ID" value="NZ_CP018622.1"/>
</dbReference>
<evidence type="ECO:0000256" key="1">
    <source>
        <dbReference type="ARBA" id="ARBA00023125"/>
    </source>
</evidence>
<dbReference type="PROSITE" id="PS50943">
    <property type="entry name" value="HTH_CROC1"/>
    <property type="match status" value="1"/>
</dbReference>
<organism evidence="3 4">
    <name type="scientific">Virgibacillus dokdonensis</name>
    <dbReference type="NCBI Taxonomy" id="302167"/>
    <lineage>
        <taxon>Bacteria</taxon>
        <taxon>Bacillati</taxon>
        <taxon>Bacillota</taxon>
        <taxon>Bacilli</taxon>
        <taxon>Bacillales</taxon>
        <taxon>Bacillaceae</taxon>
        <taxon>Virgibacillus</taxon>
    </lineage>
</organism>
<name>A0A2K9ITR0_9BACI</name>
<dbReference type="CDD" id="cd00093">
    <property type="entry name" value="HTH_XRE"/>
    <property type="match status" value="1"/>
</dbReference>
<dbReference type="SUPFAM" id="SSF47413">
    <property type="entry name" value="lambda repressor-like DNA-binding domains"/>
    <property type="match status" value="1"/>
</dbReference>
<dbReference type="PANTHER" id="PTHR46797:SF1">
    <property type="entry name" value="METHYLPHOSPHONATE SYNTHASE"/>
    <property type="match status" value="1"/>
</dbReference>
<dbReference type="Gene3D" id="1.10.260.40">
    <property type="entry name" value="lambda repressor-like DNA-binding domains"/>
    <property type="match status" value="1"/>
</dbReference>
<dbReference type="Pfam" id="PF01381">
    <property type="entry name" value="HTH_3"/>
    <property type="match status" value="1"/>
</dbReference>
<dbReference type="InterPro" id="IPR001387">
    <property type="entry name" value="Cro/C1-type_HTH"/>
</dbReference>
<evidence type="ECO:0000313" key="3">
    <source>
        <dbReference type="EMBL" id="AUJ23152.1"/>
    </source>
</evidence>
<proteinExistence type="predicted"/>
<evidence type="ECO:0000259" key="2">
    <source>
        <dbReference type="PROSITE" id="PS50943"/>
    </source>
</evidence>
<evidence type="ECO:0000313" key="4">
    <source>
        <dbReference type="Proteomes" id="UP000234237"/>
    </source>
</evidence>
<sequence>MLRLEEIRKSKGFSRYKLSKLAGVKESTLQNIENSINPNPTFTTMCKIADALGITLDELRRNRK</sequence>
<dbReference type="Proteomes" id="UP000234237">
    <property type="component" value="Chromosome"/>
</dbReference>
<protein>
    <submittedName>
        <fullName evidence="3">Antitoxin HipB</fullName>
    </submittedName>
</protein>
<feature type="domain" description="HTH cro/C1-type" evidence="2">
    <location>
        <begin position="4"/>
        <end position="59"/>
    </location>
</feature>
<dbReference type="SMART" id="SM00530">
    <property type="entry name" value="HTH_XRE"/>
    <property type="match status" value="1"/>
</dbReference>
<dbReference type="EMBL" id="CP018622">
    <property type="protein sequence ID" value="AUJ23152.1"/>
    <property type="molecule type" value="Genomic_DNA"/>
</dbReference>
<keyword evidence="1" id="KW-0238">DNA-binding</keyword>
<dbReference type="InterPro" id="IPR010982">
    <property type="entry name" value="Lambda_DNA-bd_dom_sf"/>
</dbReference>
<dbReference type="PANTHER" id="PTHR46797">
    <property type="entry name" value="HTH-TYPE TRANSCRIPTIONAL REGULATOR"/>
    <property type="match status" value="1"/>
</dbReference>
<dbReference type="GO" id="GO:0003700">
    <property type="term" value="F:DNA-binding transcription factor activity"/>
    <property type="evidence" value="ECO:0007669"/>
    <property type="project" value="TreeGrafter"/>
</dbReference>